<dbReference type="AlphaFoldDB" id="A0A317X397"/>
<dbReference type="RefSeq" id="XP_025404360.1">
    <property type="nucleotide sequence ID" value="XM_025538207.1"/>
</dbReference>
<sequence>MSLFLPFFLSDFLDLEIQILYFALVNLNTMIKSFFPGFVAFCRDSTSTITYYYLSIRRCGFQVKYYICSGVYLSILRGELCRSFP</sequence>
<feature type="transmembrane region" description="Helical" evidence="1">
    <location>
        <begin position="20"/>
        <end position="42"/>
    </location>
</feature>
<evidence type="ECO:0000313" key="2">
    <source>
        <dbReference type="EMBL" id="PWY92621.1"/>
    </source>
</evidence>
<dbReference type="GeneID" id="37060444"/>
<reference evidence="2 3" key="1">
    <citation type="submission" date="2016-12" db="EMBL/GenBank/DDBJ databases">
        <title>The genomes of Aspergillus section Nigri reveals drivers in fungal speciation.</title>
        <authorList>
            <consortium name="DOE Joint Genome Institute"/>
            <person name="Vesth T.C."/>
            <person name="Nybo J."/>
            <person name="Theobald S."/>
            <person name="Brandl J."/>
            <person name="Frisvad J.C."/>
            <person name="Nielsen K.F."/>
            <person name="Lyhne E.K."/>
            <person name="Kogle M.E."/>
            <person name="Kuo A."/>
            <person name="Riley R."/>
            <person name="Clum A."/>
            <person name="Nolan M."/>
            <person name="Lipzen A."/>
            <person name="Salamov A."/>
            <person name="Henrissat B."/>
            <person name="Wiebenga A."/>
            <person name="De Vries R.P."/>
            <person name="Grigoriev I.V."/>
            <person name="Mortensen U.H."/>
            <person name="Andersen M.R."/>
            <person name="Baker S.E."/>
        </authorList>
    </citation>
    <scope>NUCLEOTIDE SEQUENCE [LARGE SCALE GENOMIC DNA]</scope>
    <source>
        <strain evidence="2 3">CBS 117.55</strain>
    </source>
</reference>
<gene>
    <name evidence="2" type="ORF">BO70DRAFT_15091</name>
</gene>
<organism evidence="2 3">
    <name type="scientific">Aspergillus heteromorphus CBS 117.55</name>
    <dbReference type="NCBI Taxonomy" id="1448321"/>
    <lineage>
        <taxon>Eukaryota</taxon>
        <taxon>Fungi</taxon>
        <taxon>Dikarya</taxon>
        <taxon>Ascomycota</taxon>
        <taxon>Pezizomycotina</taxon>
        <taxon>Eurotiomycetes</taxon>
        <taxon>Eurotiomycetidae</taxon>
        <taxon>Eurotiales</taxon>
        <taxon>Aspergillaceae</taxon>
        <taxon>Aspergillus</taxon>
        <taxon>Aspergillus subgen. Circumdati</taxon>
    </lineage>
</organism>
<protein>
    <submittedName>
        <fullName evidence="2">Uncharacterized protein</fullName>
    </submittedName>
</protein>
<evidence type="ECO:0000313" key="3">
    <source>
        <dbReference type="Proteomes" id="UP000247233"/>
    </source>
</evidence>
<proteinExistence type="predicted"/>
<dbReference type="EMBL" id="MSFL01000001">
    <property type="protein sequence ID" value="PWY92621.1"/>
    <property type="molecule type" value="Genomic_DNA"/>
</dbReference>
<accession>A0A317X397</accession>
<evidence type="ECO:0000256" key="1">
    <source>
        <dbReference type="SAM" id="Phobius"/>
    </source>
</evidence>
<keyword evidence="1" id="KW-1133">Transmembrane helix</keyword>
<name>A0A317X397_9EURO</name>
<dbReference type="VEuPathDB" id="FungiDB:BO70DRAFT_15091"/>
<dbReference type="Proteomes" id="UP000247233">
    <property type="component" value="Unassembled WGS sequence"/>
</dbReference>
<comment type="caution">
    <text evidence="2">The sequence shown here is derived from an EMBL/GenBank/DDBJ whole genome shotgun (WGS) entry which is preliminary data.</text>
</comment>
<keyword evidence="1" id="KW-0472">Membrane</keyword>
<keyword evidence="3" id="KW-1185">Reference proteome</keyword>
<keyword evidence="1" id="KW-0812">Transmembrane</keyword>